<sequence length="43" mass="4894">MPIIKTKSGKYKFGKSGKEYPTKAQALKQARAIKANENKKKKR</sequence>
<name>A0A8S5PI65_9CAUD</name>
<proteinExistence type="predicted"/>
<accession>A0A8S5PI65</accession>
<evidence type="ECO:0000313" key="1">
    <source>
        <dbReference type="EMBL" id="DAE06081.1"/>
    </source>
</evidence>
<organism evidence="1">
    <name type="scientific">Siphoviridae sp. ctsxw88</name>
    <dbReference type="NCBI Taxonomy" id="2825701"/>
    <lineage>
        <taxon>Viruses</taxon>
        <taxon>Duplodnaviria</taxon>
        <taxon>Heunggongvirae</taxon>
        <taxon>Uroviricota</taxon>
        <taxon>Caudoviricetes</taxon>
    </lineage>
</organism>
<reference evidence="1" key="1">
    <citation type="journal article" date="2021" name="Proc. Natl. Acad. Sci. U.S.A.">
        <title>A Catalog of Tens of Thousands of Viruses from Human Metagenomes Reveals Hidden Associations with Chronic Diseases.</title>
        <authorList>
            <person name="Tisza M.J."/>
            <person name="Buck C.B."/>
        </authorList>
    </citation>
    <scope>NUCLEOTIDE SEQUENCE</scope>
    <source>
        <strain evidence="1">Ctsxw88</strain>
    </source>
</reference>
<dbReference type="EMBL" id="BK015425">
    <property type="protein sequence ID" value="DAE06081.1"/>
    <property type="molecule type" value="Genomic_DNA"/>
</dbReference>
<protein>
    <submittedName>
        <fullName evidence="1">Uncharacterized protein</fullName>
    </submittedName>
</protein>